<organism evidence="6 7">
    <name type="scientific">Ooceraea biroi</name>
    <name type="common">Clonal raider ant</name>
    <name type="synonym">Cerapachys biroi</name>
    <dbReference type="NCBI Taxonomy" id="2015173"/>
    <lineage>
        <taxon>Eukaryota</taxon>
        <taxon>Metazoa</taxon>
        <taxon>Ecdysozoa</taxon>
        <taxon>Arthropoda</taxon>
        <taxon>Hexapoda</taxon>
        <taxon>Insecta</taxon>
        <taxon>Pterygota</taxon>
        <taxon>Neoptera</taxon>
        <taxon>Endopterygota</taxon>
        <taxon>Hymenoptera</taxon>
        <taxon>Apocrita</taxon>
        <taxon>Aculeata</taxon>
        <taxon>Formicoidea</taxon>
        <taxon>Formicidae</taxon>
        <taxon>Dorylinae</taxon>
        <taxon>Ooceraea</taxon>
    </lineage>
</organism>
<comment type="caution">
    <text evidence="6">The sequence shown here is derived from an EMBL/GenBank/DDBJ whole genome shotgun (WGS) entry which is preliminary data.</text>
</comment>
<evidence type="ECO:0000313" key="6">
    <source>
        <dbReference type="EMBL" id="RLU21421.1"/>
    </source>
</evidence>
<keyword evidence="2" id="KW-0240">DNA-directed RNA polymerase</keyword>
<dbReference type="AlphaFoldDB" id="A0A3L8DM15"/>
<protein>
    <recommendedName>
        <fullName evidence="8">DNA-directed RNA polymerase I subunit RPA43</fullName>
    </recommendedName>
</protein>
<evidence type="ECO:0000313" key="7">
    <source>
        <dbReference type="Proteomes" id="UP000279307"/>
    </source>
</evidence>
<reference evidence="6 7" key="1">
    <citation type="journal article" date="2018" name="Genome Res.">
        <title>The genomic architecture and molecular evolution of ant odorant receptors.</title>
        <authorList>
            <person name="McKenzie S.K."/>
            <person name="Kronauer D.J.C."/>
        </authorList>
    </citation>
    <scope>NUCLEOTIDE SEQUENCE [LARGE SCALE GENOMIC DNA]</scope>
    <source>
        <strain evidence="6">Clonal line C1</strain>
    </source>
</reference>
<feature type="compositionally biased region" description="Polar residues" evidence="5">
    <location>
        <begin position="205"/>
        <end position="217"/>
    </location>
</feature>
<evidence type="ECO:0000256" key="5">
    <source>
        <dbReference type="SAM" id="MobiDB-lite"/>
    </source>
</evidence>
<dbReference type="InterPro" id="IPR045113">
    <property type="entry name" value="Rpb7-like"/>
</dbReference>
<dbReference type="EMBL" id="QOIP01000006">
    <property type="protein sequence ID" value="RLU21421.1"/>
    <property type="molecule type" value="Genomic_DNA"/>
</dbReference>
<keyword evidence="4" id="KW-0539">Nucleus</keyword>
<dbReference type="GO" id="GO:0005736">
    <property type="term" value="C:RNA polymerase I complex"/>
    <property type="evidence" value="ECO:0007669"/>
    <property type="project" value="TreeGrafter"/>
</dbReference>
<evidence type="ECO:0000256" key="2">
    <source>
        <dbReference type="ARBA" id="ARBA00022478"/>
    </source>
</evidence>
<feature type="region of interest" description="Disordered" evidence="5">
    <location>
        <begin position="205"/>
        <end position="254"/>
    </location>
</feature>
<dbReference type="GO" id="GO:0006352">
    <property type="term" value="P:DNA-templated transcription initiation"/>
    <property type="evidence" value="ECO:0007669"/>
    <property type="project" value="InterPro"/>
</dbReference>
<keyword evidence="3" id="KW-0804">Transcription</keyword>
<feature type="compositionally biased region" description="Basic and acidic residues" evidence="5">
    <location>
        <begin position="286"/>
        <end position="300"/>
    </location>
</feature>
<dbReference type="Gene3D" id="3.30.1490.120">
    <property type="entry name" value="RNA polymerase Rpb7-like, N-terminal domain"/>
    <property type="match status" value="1"/>
</dbReference>
<accession>A0A3L8DM15</accession>
<dbReference type="PANTHER" id="PTHR12709:SF5">
    <property type="entry name" value="DNA-DIRECTED RNA POLYMERASE I SUBUNIT RPA43"/>
    <property type="match status" value="1"/>
</dbReference>
<evidence type="ECO:0000256" key="3">
    <source>
        <dbReference type="ARBA" id="ARBA00023163"/>
    </source>
</evidence>
<evidence type="ECO:0000256" key="1">
    <source>
        <dbReference type="ARBA" id="ARBA00004123"/>
    </source>
</evidence>
<dbReference type="Proteomes" id="UP000279307">
    <property type="component" value="Chromosome 6"/>
</dbReference>
<gene>
    <name evidence="6" type="ORF">DMN91_005794</name>
</gene>
<proteinExistence type="predicted"/>
<name>A0A3L8DM15_OOCBI</name>
<dbReference type="OrthoDB" id="10250504at2759"/>
<evidence type="ECO:0000256" key="4">
    <source>
        <dbReference type="ARBA" id="ARBA00023242"/>
    </source>
</evidence>
<dbReference type="PANTHER" id="PTHR12709">
    <property type="entry name" value="DNA-DIRECTED RNA POLYMERASE II, III"/>
    <property type="match status" value="1"/>
</dbReference>
<sequence>MPNPDQKWTTLELTGLVEDEDSHVCFQRTTKHLALHPYHFNDVQKALNSILDSFRNTYDRDLEGFVLDFKKPKLLSNLGHTFYDSPFIHVDVEADFYLFRPTVGCILKGIVNKTGVDHVIMLVHKMFTVSIPKQYNMEEWPGDKVEVGQQIRCHLTEINKWSKLPFICGTLKSDYLEGCRLSESMIYPDNVIAADLDTASVSRVNENGENTINNFPCESSDEERKLSPKKRARISNNSAKLKIKKEKGTTSVVKTSPIKEIEKTLKKNIKSSGNEKKNISTKHTKSRDSYLKSAWIKKEEDVSDVNNSPGKERRRKPKDHERMSTDFNRLGIKIKKEEGVSDVNDSPGKERRRKPKDHERTSTDFNTLGIKIKKEETPS</sequence>
<dbReference type="InterPro" id="IPR036898">
    <property type="entry name" value="RNA_pol_Rpb7-like_N_sf"/>
</dbReference>
<evidence type="ECO:0008006" key="8">
    <source>
        <dbReference type="Google" id="ProtNLM"/>
    </source>
</evidence>
<comment type="subcellular location">
    <subcellularLocation>
        <location evidence="1">Nucleus</location>
    </subcellularLocation>
</comment>
<dbReference type="GO" id="GO:0006362">
    <property type="term" value="P:transcription elongation by RNA polymerase I"/>
    <property type="evidence" value="ECO:0007669"/>
    <property type="project" value="TreeGrafter"/>
</dbReference>
<feature type="region of interest" description="Disordered" evidence="5">
    <location>
        <begin position="266"/>
        <end position="379"/>
    </location>
</feature>